<keyword evidence="4" id="KW-0560">Oxidoreductase</keyword>
<dbReference type="OrthoDB" id="363185at2759"/>
<comment type="similarity">
    <text evidence="1">Belongs to the oxygen-dependent FAD-linked oxidoreductase family.</text>
</comment>
<dbReference type="PROSITE" id="PS51387">
    <property type="entry name" value="FAD_PCMH"/>
    <property type="match status" value="1"/>
</dbReference>
<evidence type="ECO:0000256" key="2">
    <source>
        <dbReference type="ARBA" id="ARBA00022630"/>
    </source>
</evidence>
<keyword evidence="2" id="KW-0285">Flavoprotein</keyword>
<keyword evidence="3" id="KW-0274">FAD</keyword>
<feature type="region of interest" description="Disordered" evidence="5">
    <location>
        <begin position="859"/>
        <end position="880"/>
    </location>
</feature>
<dbReference type="Pfam" id="PF01565">
    <property type="entry name" value="FAD_binding_4"/>
    <property type="match status" value="1"/>
</dbReference>
<dbReference type="InterPro" id="IPR000836">
    <property type="entry name" value="PRTase_dom"/>
</dbReference>
<dbReference type="GO" id="GO:0006695">
    <property type="term" value="P:cholesterol biosynthetic process"/>
    <property type="evidence" value="ECO:0007669"/>
    <property type="project" value="InterPro"/>
</dbReference>
<dbReference type="InterPro" id="IPR029057">
    <property type="entry name" value="PRTase-like"/>
</dbReference>
<evidence type="ECO:0000256" key="4">
    <source>
        <dbReference type="ARBA" id="ARBA00023002"/>
    </source>
</evidence>
<dbReference type="Gene3D" id="3.40.462.20">
    <property type="match status" value="1"/>
</dbReference>
<evidence type="ECO:0000313" key="8">
    <source>
        <dbReference type="Proteomes" id="UP000825890"/>
    </source>
</evidence>
<dbReference type="Gene3D" id="3.40.50.2020">
    <property type="match status" value="1"/>
</dbReference>
<name>A0A9P3FHU3_9PEZI</name>
<sequence length="1108" mass="121743">MATVDTLKSALQRKVAEIALSPTRPLSDSEYDAGFTTLAEDVGKATYDDFIIPQLSFSLKPLLNSRTQISVLEIGPGPKSVLAELPDRQKRKIKRYTAFEPNEVFATRLEQSLASLSKFTSSLPNLQTAPDIRRHRFTLDSRISTSANEEREALEMLTKSPDDGMVIVFHRQSSLQLDGLMCHRTASFPIGVFRVEDDDEKLDSFARFIAGVVIEDVDEDEAVRTEWRKECRLLGRCEYAYLNYLSFEAPNIMVAFTRHATSLLQLMAKMPTAPARYKIKSHEARQHRPALIVKPQEIEHVQYCVRWALENQTALTIIGGGHSGHCLQPNVVAVDMGAFNTVHIVAPAAGVSDTVIVVGAGCKAGDVIRAAMAAELTVPLGSRPSVGAGLWLQGGIGHMSRLHGLTCDAILGAVVVSVASGQVFCVGQVPTEHQPQGAKCIDGDSDLLWALKGAGTNFAITVCVTFRASPARKFAIQNWVMPLSDDSEARQKLQDFDHIVASKLTQHCSADAYLYYEKDKLHLGVSLCETFKTEPTGEWLSIFRKTFGPEKSTQTVDGVGLFDTEMYVSAMHGGHAGGKTSSFKRCLFLKDISASRMVDSLLGALNIRPSPYCYFHCLHGGGAVSEVLEVTTAFGCRDWDFACVITGVWDRSQDDTDMARRTTQWVYDVVKELLPMSSGVYSADLGPDPRDVDLAAKAFGPNRPRLAYLKQKYDPQNVLAYTCPLPKVPTTPKLIVLVTGEHGAGKDYCADAWTSVFNSSTHQGHTARTVSISDATKRKYAKITGADCSRLIEDRNYKEKHRASLTAFFENQLHLRPQIAEEHFIKVVNDAEGVNVLFITGMRDEAPLLPSHTCKETQRARRGVLEDDDDDSNDTVTNEYQDSKSCPSLIFPNDGFGKDAAIKFAELHLLPLFDDDLLQLKRSIRLVHDSPRPGFAFRDVLGICQQPAERNLCTSLLRKSFKGDWKKVDVIVGCETGGLVLGLLLATHLDMPFAMIRKAGKRPDPKIAVTKFLSYVSSSVAEEPIEEAIEMDGGLVSKGDRVVVVDDVLSSGETLCAVIQLLGEAGIGTEEMDVLVVAEFPAHRGRNLLRQRGFGGVHVQSLLVFGGE</sequence>
<protein>
    <recommendedName>
        <fullName evidence="6">FAD-binding PCMH-type domain-containing protein</fullName>
    </recommendedName>
</protein>
<comment type="caution">
    <text evidence="7">The sequence shown here is derived from an EMBL/GenBank/DDBJ whole genome shotgun (WGS) entry which is preliminary data.</text>
</comment>
<gene>
    <name evidence="7" type="ORF">CKM354_000605000</name>
</gene>
<dbReference type="InterPro" id="IPR006094">
    <property type="entry name" value="Oxid_FAD_bind_N"/>
</dbReference>
<evidence type="ECO:0000256" key="5">
    <source>
        <dbReference type="SAM" id="MobiDB-lite"/>
    </source>
</evidence>
<dbReference type="InterPro" id="IPR005919">
    <property type="entry name" value="Pmev_kin_anim"/>
</dbReference>
<evidence type="ECO:0000256" key="3">
    <source>
        <dbReference type="ARBA" id="ARBA00022827"/>
    </source>
</evidence>
<dbReference type="Gene3D" id="3.30.465.10">
    <property type="match status" value="1"/>
</dbReference>
<dbReference type="Pfam" id="PF08031">
    <property type="entry name" value="BBE"/>
    <property type="match status" value="1"/>
</dbReference>
<dbReference type="GO" id="GO:0004631">
    <property type="term" value="F:phosphomevalonate kinase activity"/>
    <property type="evidence" value="ECO:0007669"/>
    <property type="project" value="InterPro"/>
</dbReference>
<accession>A0A9P3FHU3</accession>
<dbReference type="GeneID" id="68291625"/>
<proteinExistence type="inferred from homology"/>
<dbReference type="Pfam" id="PF04275">
    <property type="entry name" value="P-mevalo_kinase"/>
    <property type="match status" value="1"/>
</dbReference>
<dbReference type="AlphaFoldDB" id="A0A9P3FHU3"/>
<dbReference type="PANTHER" id="PTHR42973:SF25">
    <property type="entry name" value="PHOSPHOMEVALONATE KINASE"/>
    <property type="match status" value="1"/>
</dbReference>
<evidence type="ECO:0000256" key="1">
    <source>
        <dbReference type="ARBA" id="ARBA00005466"/>
    </source>
</evidence>
<dbReference type="GO" id="GO:0005737">
    <property type="term" value="C:cytoplasm"/>
    <property type="evidence" value="ECO:0007669"/>
    <property type="project" value="InterPro"/>
</dbReference>
<evidence type="ECO:0000259" key="6">
    <source>
        <dbReference type="PROSITE" id="PS51387"/>
    </source>
</evidence>
<dbReference type="Gene3D" id="3.40.50.300">
    <property type="entry name" value="P-loop containing nucleotide triphosphate hydrolases"/>
    <property type="match status" value="1"/>
</dbReference>
<feature type="domain" description="FAD-binding PCMH-type" evidence="6">
    <location>
        <begin position="285"/>
        <end position="471"/>
    </location>
</feature>
<dbReference type="RefSeq" id="XP_044657282.1">
    <property type="nucleotide sequence ID" value="XM_044801347.1"/>
</dbReference>
<dbReference type="SUPFAM" id="SSF53271">
    <property type="entry name" value="PRTase-like"/>
    <property type="match status" value="1"/>
</dbReference>
<evidence type="ECO:0000313" key="7">
    <source>
        <dbReference type="EMBL" id="GIZ42795.1"/>
    </source>
</evidence>
<keyword evidence="8" id="KW-1185">Reference proteome</keyword>
<dbReference type="GO" id="GO:0016491">
    <property type="term" value="F:oxidoreductase activity"/>
    <property type="evidence" value="ECO:0007669"/>
    <property type="project" value="UniProtKB-KW"/>
</dbReference>
<dbReference type="Pfam" id="PF00156">
    <property type="entry name" value="Pribosyltran"/>
    <property type="match status" value="1"/>
</dbReference>
<dbReference type="GO" id="GO:0071949">
    <property type="term" value="F:FAD binding"/>
    <property type="evidence" value="ECO:0007669"/>
    <property type="project" value="InterPro"/>
</dbReference>
<organism evidence="7 8">
    <name type="scientific">Cercospora kikuchii</name>
    <dbReference type="NCBI Taxonomy" id="84275"/>
    <lineage>
        <taxon>Eukaryota</taxon>
        <taxon>Fungi</taxon>
        <taxon>Dikarya</taxon>
        <taxon>Ascomycota</taxon>
        <taxon>Pezizomycotina</taxon>
        <taxon>Dothideomycetes</taxon>
        <taxon>Dothideomycetidae</taxon>
        <taxon>Mycosphaerellales</taxon>
        <taxon>Mycosphaerellaceae</taxon>
        <taxon>Cercospora</taxon>
    </lineage>
</organism>
<dbReference type="PANTHER" id="PTHR42973">
    <property type="entry name" value="BINDING OXIDOREDUCTASE, PUTATIVE (AFU_ORTHOLOGUE AFUA_1G17690)-RELATED"/>
    <property type="match status" value="1"/>
</dbReference>
<dbReference type="InterPro" id="IPR027417">
    <property type="entry name" value="P-loop_NTPase"/>
</dbReference>
<dbReference type="InterPro" id="IPR012951">
    <property type="entry name" value="BBE"/>
</dbReference>
<dbReference type="InterPro" id="IPR036318">
    <property type="entry name" value="FAD-bd_PCMH-like_sf"/>
</dbReference>
<dbReference type="InterPro" id="IPR016166">
    <property type="entry name" value="FAD-bd_PCMH"/>
</dbReference>
<reference evidence="7 8" key="1">
    <citation type="submission" date="2021-01" db="EMBL/GenBank/DDBJ databases">
        <title>Cercospora kikuchii MAFF 305040 whole genome shotgun sequence.</title>
        <authorList>
            <person name="Kashiwa T."/>
            <person name="Suzuki T."/>
        </authorList>
    </citation>
    <scope>NUCLEOTIDE SEQUENCE [LARGE SCALE GENOMIC DNA]</scope>
    <source>
        <strain evidence="7 8">MAFF 305040</strain>
    </source>
</reference>
<dbReference type="SUPFAM" id="SSF56176">
    <property type="entry name" value="FAD-binding/transporter-associated domain-like"/>
    <property type="match status" value="1"/>
</dbReference>
<dbReference type="InterPro" id="IPR016169">
    <property type="entry name" value="FAD-bd_PCMH_sub2"/>
</dbReference>
<dbReference type="EMBL" id="BOLY01000003">
    <property type="protein sequence ID" value="GIZ42795.1"/>
    <property type="molecule type" value="Genomic_DNA"/>
</dbReference>
<dbReference type="Proteomes" id="UP000825890">
    <property type="component" value="Unassembled WGS sequence"/>
</dbReference>
<dbReference type="InterPro" id="IPR050416">
    <property type="entry name" value="FAD-linked_Oxidoreductase"/>
</dbReference>